<name>A0A6C0IHW4_9ZZZZ</name>
<dbReference type="EMBL" id="MN740175">
    <property type="protein sequence ID" value="QHT92065.1"/>
    <property type="molecule type" value="Genomic_DNA"/>
</dbReference>
<proteinExistence type="predicted"/>
<accession>A0A6C0IHW4</accession>
<organism evidence="1">
    <name type="scientific">viral metagenome</name>
    <dbReference type="NCBI Taxonomy" id="1070528"/>
    <lineage>
        <taxon>unclassified sequences</taxon>
        <taxon>metagenomes</taxon>
        <taxon>organismal metagenomes</taxon>
    </lineage>
</organism>
<reference evidence="1" key="1">
    <citation type="journal article" date="2020" name="Nature">
        <title>Giant virus diversity and host interactions through global metagenomics.</title>
        <authorList>
            <person name="Schulz F."/>
            <person name="Roux S."/>
            <person name="Paez-Espino D."/>
            <person name="Jungbluth S."/>
            <person name="Walsh D.A."/>
            <person name="Denef V.J."/>
            <person name="McMahon K.D."/>
            <person name="Konstantinidis K.T."/>
            <person name="Eloe-Fadrosh E.A."/>
            <person name="Kyrpides N.C."/>
            <person name="Woyke T."/>
        </authorList>
    </citation>
    <scope>NUCLEOTIDE SEQUENCE</scope>
    <source>
        <strain evidence="1">GVMAG-M-3300023184-86</strain>
    </source>
</reference>
<protein>
    <submittedName>
        <fullName evidence="1">Uncharacterized protein</fullName>
    </submittedName>
</protein>
<sequence length="89" mass="10340">MNTRSQTTYEKKALYEVNIDFDEASEAWKANKKYIGNGSYKYITPKNNTLLNNPQSTNKNSRCIQQTKSGSQCKRESLNDCEYCFQHTK</sequence>
<evidence type="ECO:0000313" key="1">
    <source>
        <dbReference type="EMBL" id="QHT92065.1"/>
    </source>
</evidence>
<dbReference type="AlphaFoldDB" id="A0A6C0IHW4"/>